<evidence type="ECO:0000313" key="4">
    <source>
        <dbReference type="Proteomes" id="UP001596096"/>
    </source>
</evidence>
<protein>
    <submittedName>
        <fullName evidence="3">Cellulose synthase</fullName>
    </submittedName>
</protein>
<feature type="transmembrane region" description="Helical" evidence="2">
    <location>
        <begin position="39"/>
        <end position="58"/>
    </location>
</feature>
<proteinExistence type="predicted"/>
<organism evidence="3 4">
    <name type="scientific">Nonomuraea harbinensis</name>
    <dbReference type="NCBI Taxonomy" id="1286938"/>
    <lineage>
        <taxon>Bacteria</taxon>
        <taxon>Bacillati</taxon>
        <taxon>Actinomycetota</taxon>
        <taxon>Actinomycetes</taxon>
        <taxon>Streptosporangiales</taxon>
        <taxon>Streptosporangiaceae</taxon>
        <taxon>Nonomuraea</taxon>
    </lineage>
</organism>
<feature type="region of interest" description="Disordered" evidence="1">
    <location>
        <begin position="106"/>
        <end position="157"/>
    </location>
</feature>
<keyword evidence="2" id="KW-0812">Transmembrane</keyword>
<accession>A0ABW1BZ44</accession>
<evidence type="ECO:0000256" key="2">
    <source>
        <dbReference type="SAM" id="Phobius"/>
    </source>
</evidence>
<keyword evidence="2" id="KW-1133">Transmembrane helix</keyword>
<feature type="compositionally biased region" description="Low complexity" evidence="1">
    <location>
        <begin position="107"/>
        <end position="144"/>
    </location>
</feature>
<evidence type="ECO:0000313" key="3">
    <source>
        <dbReference type="EMBL" id="MFC5817893.1"/>
    </source>
</evidence>
<evidence type="ECO:0000256" key="1">
    <source>
        <dbReference type="SAM" id="MobiDB-lite"/>
    </source>
</evidence>
<feature type="transmembrane region" description="Helical" evidence="2">
    <location>
        <begin position="6"/>
        <end position="27"/>
    </location>
</feature>
<keyword evidence="2" id="KW-0472">Membrane</keyword>
<dbReference type="RefSeq" id="WP_219545733.1">
    <property type="nucleotide sequence ID" value="NZ_JAHKRN010000018.1"/>
</dbReference>
<feature type="transmembrane region" description="Helical" evidence="2">
    <location>
        <begin position="78"/>
        <end position="97"/>
    </location>
</feature>
<sequence>MGFEQIAWFPLCIGLTAAGLVLSFLAFRRRGAASGLRMLAWALLPLAAYLTDALRAIWTIGSTAVGFVANLVFNPVVWSGVAVAGLSVVLFVVSGVLRGRKLRKAEAGAPAAAEAPAKTSAKTSAKTPAQAPAAGRPQAAAKPAVENKKASKGDDDFSDIEDLLRRRGIS</sequence>
<gene>
    <name evidence="3" type="ORF">ACFPUY_22565</name>
</gene>
<reference evidence="4" key="1">
    <citation type="journal article" date="2019" name="Int. J. Syst. Evol. Microbiol.">
        <title>The Global Catalogue of Microorganisms (GCM) 10K type strain sequencing project: providing services to taxonomists for standard genome sequencing and annotation.</title>
        <authorList>
            <consortium name="The Broad Institute Genomics Platform"/>
            <consortium name="The Broad Institute Genome Sequencing Center for Infectious Disease"/>
            <person name="Wu L."/>
            <person name="Ma J."/>
        </authorList>
    </citation>
    <scope>NUCLEOTIDE SEQUENCE [LARGE SCALE GENOMIC DNA]</scope>
    <source>
        <strain evidence="4">CGMCC 4.7106</strain>
    </source>
</reference>
<name>A0ABW1BZ44_9ACTN</name>
<dbReference type="Proteomes" id="UP001596096">
    <property type="component" value="Unassembled WGS sequence"/>
</dbReference>
<comment type="caution">
    <text evidence="3">The sequence shown here is derived from an EMBL/GenBank/DDBJ whole genome shotgun (WGS) entry which is preliminary data.</text>
</comment>
<keyword evidence="4" id="KW-1185">Reference proteome</keyword>
<feature type="compositionally biased region" description="Basic and acidic residues" evidence="1">
    <location>
        <begin position="145"/>
        <end position="155"/>
    </location>
</feature>
<dbReference type="EMBL" id="JBHSNW010000011">
    <property type="protein sequence ID" value="MFC5817893.1"/>
    <property type="molecule type" value="Genomic_DNA"/>
</dbReference>